<dbReference type="GO" id="GO:0006098">
    <property type="term" value="P:pentose-phosphate shunt"/>
    <property type="evidence" value="ECO:0007669"/>
    <property type="project" value="UniProtKB-UniPathway"/>
</dbReference>
<feature type="region of interest" description="Disordered" evidence="6">
    <location>
        <begin position="310"/>
        <end position="355"/>
    </location>
</feature>
<evidence type="ECO:0000259" key="7">
    <source>
        <dbReference type="Pfam" id="PF01182"/>
    </source>
</evidence>
<dbReference type="InterPro" id="IPR046802">
    <property type="entry name" value="OpcA_G6PD_C"/>
</dbReference>
<dbReference type="PANTHER" id="PTHR38658:SF1">
    <property type="entry name" value="OXPP CYCLE PROTEIN OPCA-RELATED"/>
    <property type="match status" value="1"/>
</dbReference>
<dbReference type="EMBL" id="OBQK01000003">
    <property type="protein sequence ID" value="SOC54518.1"/>
    <property type="molecule type" value="Genomic_DNA"/>
</dbReference>
<dbReference type="SUPFAM" id="SSF100950">
    <property type="entry name" value="NagB/RpiA/CoA transferase-like"/>
    <property type="match status" value="1"/>
</dbReference>
<dbReference type="Pfam" id="PF01182">
    <property type="entry name" value="Glucosamine_iso"/>
    <property type="match status" value="1"/>
</dbReference>
<evidence type="ECO:0000313" key="10">
    <source>
        <dbReference type="EMBL" id="SOC54518.1"/>
    </source>
</evidence>
<evidence type="ECO:0000256" key="1">
    <source>
        <dbReference type="ARBA" id="ARBA00000832"/>
    </source>
</evidence>
<dbReference type="Pfam" id="PF10128">
    <property type="entry name" value="OpcA_G6PD_assem"/>
    <property type="match status" value="1"/>
</dbReference>
<dbReference type="Gene3D" id="3.40.50.1360">
    <property type="match status" value="1"/>
</dbReference>
<proteinExistence type="predicted"/>
<keyword evidence="11" id="KW-1185">Reference proteome</keyword>
<dbReference type="InterPro" id="IPR004555">
    <property type="entry name" value="G6PDH_assembly_OpcA"/>
</dbReference>
<dbReference type="AlphaFoldDB" id="A0A285VLT1"/>
<dbReference type="CDD" id="cd01400">
    <property type="entry name" value="6PGL"/>
    <property type="match status" value="1"/>
</dbReference>
<dbReference type="EC" id="3.1.1.31" evidence="4"/>
<comment type="pathway">
    <text evidence="3">Carbohydrate degradation; pentose phosphate pathway; D-ribulose 5-phosphate from D-glucose 6-phosphate (oxidative stage): step 2/3.</text>
</comment>
<feature type="domain" description="Glucose-6-phosphate dehydrogenase assembly protein OpcA C-terminal" evidence="9">
    <location>
        <begin position="166"/>
        <end position="299"/>
    </location>
</feature>
<protein>
    <recommendedName>
        <fullName evidence="5">6-phosphogluconolactonase</fullName>
        <ecNumber evidence="4">3.1.1.31</ecNumber>
    </recommendedName>
</protein>
<dbReference type="NCBIfam" id="TIGR01198">
    <property type="entry name" value="pgl"/>
    <property type="match status" value="1"/>
</dbReference>
<organism evidence="10 11">
    <name type="scientific">Ornithinimicrobium cerasi</name>
    <dbReference type="NCBI Taxonomy" id="2248773"/>
    <lineage>
        <taxon>Bacteria</taxon>
        <taxon>Bacillati</taxon>
        <taxon>Actinomycetota</taxon>
        <taxon>Actinomycetes</taxon>
        <taxon>Micrococcales</taxon>
        <taxon>Ornithinimicrobiaceae</taxon>
        <taxon>Ornithinimicrobium</taxon>
    </lineage>
</organism>
<dbReference type="InterPro" id="IPR046801">
    <property type="entry name" value="OpcA_G6PD_N"/>
</dbReference>
<dbReference type="PANTHER" id="PTHR38658">
    <property type="entry name" value="OXPP CYCLE PROTEIN OPCA-RELATED"/>
    <property type="match status" value="1"/>
</dbReference>
<comment type="function">
    <text evidence="2">Hydrolysis of 6-phosphogluconolactone to 6-phosphogluconate.</text>
</comment>
<accession>A0A285VLT1</accession>
<comment type="catalytic activity">
    <reaction evidence="1">
        <text>6-phospho-D-glucono-1,5-lactone + H2O = 6-phospho-D-gluconate + H(+)</text>
        <dbReference type="Rhea" id="RHEA:12556"/>
        <dbReference type="ChEBI" id="CHEBI:15377"/>
        <dbReference type="ChEBI" id="CHEBI:15378"/>
        <dbReference type="ChEBI" id="CHEBI:57955"/>
        <dbReference type="ChEBI" id="CHEBI:58759"/>
        <dbReference type="EC" id="3.1.1.31"/>
    </reaction>
</comment>
<gene>
    <name evidence="10" type="ORF">SAMN05421879_103202</name>
</gene>
<evidence type="ECO:0000259" key="9">
    <source>
        <dbReference type="Pfam" id="PF20171"/>
    </source>
</evidence>
<evidence type="ECO:0000256" key="6">
    <source>
        <dbReference type="SAM" id="MobiDB-lite"/>
    </source>
</evidence>
<sequence length="630" mass="66528">MIRDLPSTSTSTVVKELLRLRNDVGAMAMGRVLTLIVSVDEDDADAALQAANDATRLHPARIVVVVSANSRGKGRLDAQIRVGGDAGASEIVVLRLYGDLTRQQAAVVTPLLLPDSPIVAWWPGEAPKDVADSPVGQMAHRRITDAAADGRDGTTELRRRARTYRPGDTDLAWTRITRWRALLAASLEGAPYEPVDSATVVAEAGDPSAELLAGWLAHALRTPVSLARSGSGTGLVSVRLDRASGPVDLVRSDDGTDTATLSRVDSLPRLVDLHTPSLAESLAEELRRLDADEVYASALCEGIPLVRRSGTRQEAVGAGRAPDGPASIDTSGRRQVASSRLTGPPPSDDTTRDGVRDRVAEGLESARRSDVRVHPDKVSLADAVVSELVRRVEAAVADRGEAHVVLTGGSMGSAVVESLARRGRAGDLDRAVWREVHLWWGDERFVPSGSPDRNDAQADEAGLGEVPVLRRNVHRAPSGRSPQRLAEAAARYATALAEHAGPVEPAAGTGRVAVPELDVVLLGVGPDAHVASLFPGSPQLRLTSVTTAAVPDSPKDPPMRVTLTLPALSSGRAVWLVVAGEDKAEAVDRALAARDDPELPASCVRGRDETVWWVDEACAPSSVLEGSRTG</sequence>
<evidence type="ECO:0000313" key="11">
    <source>
        <dbReference type="Proteomes" id="UP000219688"/>
    </source>
</evidence>
<evidence type="ECO:0000259" key="8">
    <source>
        <dbReference type="Pfam" id="PF10128"/>
    </source>
</evidence>
<dbReference type="Pfam" id="PF20171">
    <property type="entry name" value="OpcA_G6PD_C"/>
    <property type="match status" value="1"/>
</dbReference>
<reference evidence="11" key="1">
    <citation type="submission" date="2017-08" db="EMBL/GenBank/DDBJ databases">
        <authorList>
            <person name="Varghese N."/>
            <person name="Submissions S."/>
        </authorList>
    </citation>
    <scope>NUCLEOTIDE SEQUENCE [LARGE SCALE GENOMIC DNA]</scope>
    <source>
        <strain evidence="11">USBA17B2</strain>
    </source>
</reference>
<dbReference type="InterPro" id="IPR037171">
    <property type="entry name" value="NagB/RpiA_transferase-like"/>
</dbReference>
<name>A0A285VLT1_9MICO</name>
<dbReference type="GO" id="GO:0017057">
    <property type="term" value="F:6-phosphogluconolactonase activity"/>
    <property type="evidence" value="ECO:0007669"/>
    <property type="project" value="UniProtKB-EC"/>
</dbReference>
<dbReference type="InterPro" id="IPR005900">
    <property type="entry name" value="6-phosphogluconolactonase_DevB"/>
</dbReference>
<dbReference type="UniPathway" id="UPA00115">
    <property type="reaction ID" value="UER00409"/>
</dbReference>
<dbReference type="InterPro" id="IPR006148">
    <property type="entry name" value="Glc/Gal-6P_isomerase"/>
</dbReference>
<feature type="domain" description="Glucosamine/galactosamine-6-phosphate isomerase" evidence="7">
    <location>
        <begin position="376"/>
        <end position="612"/>
    </location>
</feature>
<evidence type="ECO:0000256" key="5">
    <source>
        <dbReference type="ARBA" id="ARBA00020337"/>
    </source>
</evidence>
<evidence type="ECO:0000256" key="2">
    <source>
        <dbReference type="ARBA" id="ARBA00002681"/>
    </source>
</evidence>
<feature type="domain" description="Glucose-6-phosphate dehydrogenase assembly protein OpcA N-terminal" evidence="8">
    <location>
        <begin position="51"/>
        <end position="161"/>
    </location>
</feature>
<evidence type="ECO:0000256" key="4">
    <source>
        <dbReference type="ARBA" id="ARBA00013198"/>
    </source>
</evidence>
<dbReference type="Proteomes" id="UP000219688">
    <property type="component" value="Unassembled WGS sequence"/>
</dbReference>
<dbReference type="RefSeq" id="WP_181951288.1">
    <property type="nucleotide sequence ID" value="NZ_OBQK01000003.1"/>
</dbReference>
<dbReference type="GO" id="GO:0005975">
    <property type="term" value="P:carbohydrate metabolic process"/>
    <property type="evidence" value="ECO:0007669"/>
    <property type="project" value="InterPro"/>
</dbReference>
<evidence type="ECO:0000256" key="3">
    <source>
        <dbReference type="ARBA" id="ARBA00004961"/>
    </source>
</evidence>